<keyword evidence="2" id="KW-0268">Exocytosis</keyword>
<dbReference type="PANTHER" id="PTHR10241">
    <property type="entry name" value="LETHAL 2 GIANT LARVAE PROTEIN"/>
    <property type="match status" value="1"/>
</dbReference>
<keyword evidence="3" id="KW-0853">WD repeat</keyword>
<accession>A0AAP0KMH9</accession>
<dbReference type="Proteomes" id="UP001417504">
    <property type="component" value="Unassembled WGS sequence"/>
</dbReference>
<evidence type="ECO:0000256" key="1">
    <source>
        <dbReference type="ARBA" id="ARBA00008070"/>
    </source>
</evidence>
<dbReference type="InterPro" id="IPR036322">
    <property type="entry name" value="WD40_repeat_dom_sf"/>
</dbReference>
<evidence type="ECO:0000256" key="3">
    <source>
        <dbReference type="PROSITE-ProRule" id="PRU00221"/>
    </source>
</evidence>
<comment type="caution">
    <text evidence="4">The sequence shown here is derived from an EMBL/GenBank/DDBJ whole genome shotgun (WGS) entry which is preliminary data.</text>
</comment>
<dbReference type="InterPro" id="IPR001680">
    <property type="entry name" value="WD40_rpt"/>
</dbReference>
<evidence type="ECO:0000313" key="5">
    <source>
        <dbReference type="Proteomes" id="UP001417504"/>
    </source>
</evidence>
<proteinExistence type="inferred from homology"/>
<dbReference type="GO" id="GO:0006887">
    <property type="term" value="P:exocytosis"/>
    <property type="evidence" value="ECO:0007669"/>
    <property type="project" value="UniProtKB-KW"/>
</dbReference>
<evidence type="ECO:0000313" key="4">
    <source>
        <dbReference type="EMBL" id="KAK9153960.1"/>
    </source>
</evidence>
<keyword evidence="5" id="KW-1185">Reference proteome</keyword>
<dbReference type="AlphaFoldDB" id="A0AAP0KMH9"/>
<dbReference type="GO" id="GO:0005886">
    <property type="term" value="C:plasma membrane"/>
    <property type="evidence" value="ECO:0007669"/>
    <property type="project" value="TreeGrafter"/>
</dbReference>
<dbReference type="InterPro" id="IPR015943">
    <property type="entry name" value="WD40/YVTN_repeat-like_dom_sf"/>
</dbReference>
<dbReference type="GO" id="GO:0005096">
    <property type="term" value="F:GTPase activator activity"/>
    <property type="evidence" value="ECO:0007669"/>
    <property type="project" value="TreeGrafter"/>
</dbReference>
<organism evidence="4 5">
    <name type="scientific">Stephania japonica</name>
    <dbReference type="NCBI Taxonomy" id="461633"/>
    <lineage>
        <taxon>Eukaryota</taxon>
        <taxon>Viridiplantae</taxon>
        <taxon>Streptophyta</taxon>
        <taxon>Embryophyta</taxon>
        <taxon>Tracheophyta</taxon>
        <taxon>Spermatophyta</taxon>
        <taxon>Magnoliopsida</taxon>
        <taxon>Ranunculales</taxon>
        <taxon>Menispermaceae</taxon>
        <taxon>Menispermoideae</taxon>
        <taxon>Cissampelideae</taxon>
        <taxon>Stephania</taxon>
    </lineage>
</organism>
<dbReference type="GO" id="GO:0006893">
    <property type="term" value="P:Golgi to plasma membrane transport"/>
    <property type="evidence" value="ECO:0007669"/>
    <property type="project" value="TreeGrafter"/>
</dbReference>
<comment type="similarity">
    <text evidence="1">Belongs to the WD repeat L(2)GL family.</text>
</comment>
<dbReference type="PROSITE" id="PS50082">
    <property type="entry name" value="WD_REPEATS_2"/>
    <property type="match status" value="1"/>
</dbReference>
<dbReference type="GO" id="GO:0005737">
    <property type="term" value="C:cytoplasm"/>
    <property type="evidence" value="ECO:0007669"/>
    <property type="project" value="TreeGrafter"/>
</dbReference>
<name>A0AAP0KMH9_9MAGN</name>
<gene>
    <name evidence="4" type="ORF">Sjap_001440</name>
</gene>
<sequence length="679" mass="73602">MDLDQRTVIHYGIPSTASMIAFDAIQRLLAIGTLDGRIKVIGGGNAESLLVSPKPLPYKNLEFLCNEGFLIAISNENEIQVWDLEHGQIATSLQWEVNITAFSVVSGTFFMYVGDEYGSFSVLRYLPAKEKLLQLPYHIPVNCLIGATDVSVYTCQSIVGVLPQPGTYGNRLLIAYDNGLIILWDASEAQVILVRGYKYSQVKDGGTNELISQEKKEISSLCWAASDGSILGVGYVDGDIMLWDMTSDSSNKDNQVVKLELSSGKKRLPVIVLHWSANSRLPVGNGGQLFIYGGDELGCEEVITILDLECSGFETLRCISRVDLKLNGPFADMMLIPSVDATGDNSSSTLLVLTKPGQLFLYDDITLSALLSHQESKSSVPALKFSLEVPISDPSMTVAKLNLVPAGTNSCLSQVASVMKIDVKTAMGTKWSLAGTVPSRSTFGEVDEVESVYMAGYEDGSFRMWDATFPALSLMFVLEGKDENIQVAGVSASVSALDFCSLTMCFAMGNECGLVRTYKLRGSADETKFHFVTDTKTEVHIIHQGIGPQCTAVFSVLKSPIQTLQFMNSGSKLAVGFECGQVAMLDMKSFSVLFLTNCISGSKSPVISLIQKTLTNIHNLIDNQKQQESTNAGVHADVLFILTKNSNVAVVDSVTGDMVSSYMLDNKESSALALYIIGK</sequence>
<dbReference type="PANTHER" id="PTHR10241:SF25">
    <property type="entry name" value="TOMOSYN, ISOFORM C"/>
    <property type="match status" value="1"/>
</dbReference>
<dbReference type="GO" id="GO:0045159">
    <property type="term" value="F:myosin II binding"/>
    <property type="evidence" value="ECO:0007669"/>
    <property type="project" value="TreeGrafter"/>
</dbReference>
<dbReference type="SMART" id="SM00320">
    <property type="entry name" value="WD40"/>
    <property type="match status" value="4"/>
</dbReference>
<protein>
    <submittedName>
        <fullName evidence="4">Uncharacterized protein</fullName>
    </submittedName>
</protein>
<dbReference type="EMBL" id="JBBNAE010000001">
    <property type="protein sequence ID" value="KAK9153960.1"/>
    <property type="molecule type" value="Genomic_DNA"/>
</dbReference>
<dbReference type="Gene3D" id="2.130.10.10">
    <property type="entry name" value="YVTN repeat-like/Quinoprotein amine dehydrogenase"/>
    <property type="match status" value="3"/>
</dbReference>
<reference evidence="4 5" key="1">
    <citation type="submission" date="2024-01" db="EMBL/GenBank/DDBJ databases">
        <title>Genome assemblies of Stephania.</title>
        <authorList>
            <person name="Yang L."/>
        </authorList>
    </citation>
    <scope>NUCLEOTIDE SEQUENCE [LARGE SCALE GENOMIC DNA]</scope>
    <source>
        <strain evidence="4">QJT</strain>
        <tissue evidence="4">Leaf</tissue>
    </source>
</reference>
<dbReference type="SUPFAM" id="SSF50978">
    <property type="entry name" value="WD40 repeat-like"/>
    <property type="match status" value="1"/>
</dbReference>
<feature type="repeat" description="WD" evidence="3">
    <location>
        <begin position="211"/>
        <end position="253"/>
    </location>
</feature>
<dbReference type="GO" id="GO:0019905">
    <property type="term" value="F:syntaxin binding"/>
    <property type="evidence" value="ECO:0007669"/>
    <property type="project" value="TreeGrafter"/>
</dbReference>
<evidence type="ECO:0000256" key="2">
    <source>
        <dbReference type="ARBA" id="ARBA00022483"/>
    </source>
</evidence>